<dbReference type="GO" id="GO:0006166">
    <property type="term" value="P:purine ribonucleoside salvage"/>
    <property type="evidence" value="ECO:0007669"/>
    <property type="project" value="UniProtKB-UniRule"/>
</dbReference>
<dbReference type="RefSeq" id="WP_139716174.1">
    <property type="nucleotide sequence ID" value="NZ_CP040871.1"/>
</dbReference>
<dbReference type="FunFam" id="3.40.50.2020:FF:000021">
    <property type="entry name" value="Adenine phosphoribosyltransferase"/>
    <property type="match status" value="1"/>
</dbReference>
<evidence type="ECO:0000256" key="2">
    <source>
        <dbReference type="ARBA" id="ARBA00003968"/>
    </source>
</evidence>
<dbReference type="NCBIfam" id="TIGR01090">
    <property type="entry name" value="apt"/>
    <property type="match status" value="1"/>
</dbReference>
<dbReference type="GO" id="GO:0016208">
    <property type="term" value="F:AMP binding"/>
    <property type="evidence" value="ECO:0007669"/>
    <property type="project" value="TreeGrafter"/>
</dbReference>
<dbReference type="GO" id="GO:0005737">
    <property type="term" value="C:cytoplasm"/>
    <property type="evidence" value="ECO:0007669"/>
    <property type="project" value="UniProtKB-SubCell"/>
</dbReference>
<comment type="function">
    <text evidence="2 11">Catalyzes a salvage reaction resulting in the formation of AMP, that is energically less costly than de novo synthesis.</text>
</comment>
<evidence type="ECO:0000313" key="14">
    <source>
        <dbReference type="Proteomes" id="UP000308149"/>
    </source>
</evidence>
<dbReference type="GO" id="GO:0003999">
    <property type="term" value="F:adenine phosphoribosyltransferase activity"/>
    <property type="evidence" value="ECO:0007669"/>
    <property type="project" value="UniProtKB-UniRule"/>
</dbReference>
<proteinExistence type="inferred from homology"/>
<keyword evidence="9 11" id="KW-0808">Transferase</keyword>
<evidence type="ECO:0000256" key="8">
    <source>
        <dbReference type="ARBA" id="ARBA00022676"/>
    </source>
</evidence>
<dbReference type="UniPathway" id="UPA00588">
    <property type="reaction ID" value="UER00646"/>
</dbReference>
<dbReference type="GO" id="GO:0002055">
    <property type="term" value="F:adenine binding"/>
    <property type="evidence" value="ECO:0007669"/>
    <property type="project" value="TreeGrafter"/>
</dbReference>
<dbReference type="InterPro" id="IPR050054">
    <property type="entry name" value="UPRTase/APRTase"/>
</dbReference>
<dbReference type="InterPro" id="IPR000836">
    <property type="entry name" value="PRTase_dom"/>
</dbReference>
<dbReference type="CDD" id="cd06223">
    <property type="entry name" value="PRTases_typeI"/>
    <property type="match status" value="1"/>
</dbReference>
<evidence type="ECO:0000256" key="9">
    <source>
        <dbReference type="ARBA" id="ARBA00022679"/>
    </source>
</evidence>
<comment type="pathway">
    <text evidence="4 11">Purine metabolism; AMP biosynthesis via salvage pathway; AMP from adenine: step 1/1.</text>
</comment>
<dbReference type="SUPFAM" id="SSF53271">
    <property type="entry name" value="PRTase-like"/>
    <property type="match status" value="1"/>
</dbReference>
<evidence type="ECO:0000313" key="13">
    <source>
        <dbReference type="EMBL" id="QDA57122.1"/>
    </source>
</evidence>
<comment type="similarity">
    <text evidence="5 11">Belongs to the purine/pyrimidine phosphoribosyltransferase family.</text>
</comment>
<sequence length="172" mass="18197">MTDWTRLIRDVPGFPKPGIVFKDIMPMLADAQAFAAAIEALAAPWREARIDAVLCIEARGFLLGAPVARALGAGMVPVRKPGKLPGAVIEQRYALEYGEDALQVQADALPPGTRVLLVDDVLATGGTLAATRLLAERLQADVVGAAVLIELGFLAGRARWHDAAPLRAALTL</sequence>
<organism evidence="13 14">
    <name type="scientific">Thermomonas aquatica</name>
    <dbReference type="NCBI Taxonomy" id="2202149"/>
    <lineage>
        <taxon>Bacteria</taxon>
        <taxon>Pseudomonadati</taxon>
        <taxon>Pseudomonadota</taxon>
        <taxon>Gammaproteobacteria</taxon>
        <taxon>Lysobacterales</taxon>
        <taxon>Lysobacteraceae</taxon>
        <taxon>Thermomonas</taxon>
    </lineage>
</organism>
<comment type="subcellular location">
    <subcellularLocation>
        <location evidence="3 11">Cytoplasm</location>
    </subcellularLocation>
</comment>
<dbReference type="InterPro" id="IPR005764">
    <property type="entry name" value="Ade_phspho_trans"/>
</dbReference>
<keyword evidence="8 11" id="KW-0328">Glycosyltransferase</keyword>
<protein>
    <recommendedName>
        <fullName evidence="6 11">Adenine phosphoribosyltransferase</fullName>
        <shortName evidence="11">APRT</shortName>
        <ecNumber evidence="6 11">2.4.2.7</ecNumber>
    </recommendedName>
</protein>
<evidence type="ECO:0000256" key="7">
    <source>
        <dbReference type="ARBA" id="ARBA00022490"/>
    </source>
</evidence>
<dbReference type="KEGG" id="thes:FHQ07_07225"/>
<dbReference type="NCBIfam" id="NF002634">
    <property type="entry name" value="PRK02304.1-3"/>
    <property type="match status" value="1"/>
</dbReference>
<feature type="domain" description="Phosphoribosyltransferase" evidence="12">
    <location>
        <begin position="28"/>
        <end position="150"/>
    </location>
</feature>
<evidence type="ECO:0000256" key="3">
    <source>
        <dbReference type="ARBA" id="ARBA00004496"/>
    </source>
</evidence>
<comment type="subunit">
    <text evidence="11">Homodimer.</text>
</comment>
<dbReference type="Proteomes" id="UP000308149">
    <property type="component" value="Chromosome"/>
</dbReference>
<dbReference type="Pfam" id="PF00156">
    <property type="entry name" value="Pribosyltran"/>
    <property type="match status" value="1"/>
</dbReference>
<comment type="catalytic activity">
    <reaction evidence="1 11">
        <text>AMP + diphosphate = 5-phospho-alpha-D-ribose 1-diphosphate + adenine</text>
        <dbReference type="Rhea" id="RHEA:16609"/>
        <dbReference type="ChEBI" id="CHEBI:16708"/>
        <dbReference type="ChEBI" id="CHEBI:33019"/>
        <dbReference type="ChEBI" id="CHEBI:58017"/>
        <dbReference type="ChEBI" id="CHEBI:456215"/>
        <dbReference type="EC" id="2.4.2.7"/>
    </reaction>
</comment>
<evidence type="ECO:0000256" key="10">
    <source>
        <dbReference type="ARBA" id="ARBA00022726"/>
    </source>
</evidence>
<gene>
    <name evidence="11" type="primary">apt</name>
    <name evidence="13" type="ORF">FHQ07_07225</name>
</gene>
<dbReference type="PANTHER" id="PTHR32315:SF3">
    <property type="entry name" value="ADENINE PHOSPHORIBOSYLTRANSFERASE"/>
    <property type="match status" value="1"/>
</dbReference>
<dbReference type="InterPro" id="IPR029057">
    <property type="entry name" value="PRTase-like"/>
</dbReference>
<dbReference type="EMBL" id="CP040871">
    <property type="protein sequence ID" value="QDA57122.1"/>
    <property type="molecule type" value="Genomic_DNA"/>
</dbReference>
<evidence type="ECO:0000256" key="4">
    <source>
        <dbReference type="ARBA" id="ARBA00004659"/>
    </source>
</evidence>
<keyword evidence="14" id="KW-1185">Reference proteome</keyword>
<dbReference type="OrthoDB" id="9803963at2"/>
<dbReference type="AlphaFoldDB" id="A0A5B7ZTJ9"/>
<name>A0A5B7ZTJ9_9GAMM</name>
<keyword evidence="7 11" id="KW-0963">Cytoplasm</keyword>
<dbReference type="PANTHER" id="PTHR32315">
    <property type="entry name" value="ADENINE PHOSPHORIBOSYLTRANSFERASE"/>
    <property type="match status" value="1"/>
</dbReference>
<dbReference type="EC" id="2.4.2.7" evidence="6 11"/>
<evidence type="ECO:0000256" key="1">
    <source>
        <dbReference type="ARBA" id="ARBA00000868"/>
    </source>
</evidence>
<evidence type="ECO:0000259" key="12">
    <source>
        <dbReference type="Pfam" id="PF00156"/>
    </source>
</evidence>
<keyword evidence="10 11" id="KW-0660">Purine salvage</keyword>
<dbReference type="NCBIfam" id="NF002636">
    <property type="entry name" value="PRK02304.1-5"/>
    <property type="match status" value="1"/>
</dbReference>
<evidence type="ECO:0000256" key="5">
    <source>
        <dbReference type="ARBA" id="ARBA00008391"/>
    </source>
</evidence>
<accession>A0A5B7ZTJ9</accession>
<dbReference type="Gene3D" id="3.40.50.2020">
    <property type="match status" value="1"/>
</dbReference>
<dbReference type="HAMAP" id="MF_00004">
    <property type="entry name" value="Aden_phosphoribosyltr"/>
    <property type="match status" value="1"/>
</dbReference>
<evidence type="ECO:0000256" key="6">
    <source>
        <dbReference type="ARBA" id="ARBA00011893"/>
    </source>
</evidence>
<dbReference type="GO" id="GO:0006168">
    <property type="term" value="P:adenine salvage"/>
    <property type="evidence" value="ECO:0007669"/>
    <property type="project" value="InterPro"/>
</dbReference>
<dbReference type="GO" id="GO:0044209">
    <property type="term" value="P:AMP salvage"/>
    <property type="evidence" value="ECO:0007669"/>
    <property type="project" value="UniProtKB-UniRule"/>
</dbReference>
<reference evidence="13 14" key="1">
    <citation type="submission" date="2019-06" db="EMBL/GenBank/DDBJ databases">
        <title>Thermomonas aquatica sp. nov., isolated from an industrial wastewater treatment plant.</title>
        <authorList>
            <person name="Jeon J.H."/>
            <person name="Park D.-S."/>
        </authorList>
    </citation>
    <scope>NUCLEOTIDE SEQUENCE [LARGE SCALE GENOMIC DNA]</scope>
    <source>
        <strain evidence="13 14">SY21</strain>
    </source>
</reference>
<evidence type="ECO:0000256" key="11">
    <source>
        <dbReference type="HAMAP-Rule" id="MF_00004"/>
    </source>
</evidence>